<sequence>MPVKIRLSRKGAKKNPFYRIVVADSRSPRDGRFIESIGYYNPMTEPSEIKIDEEKAKEWLNKGAIPTSMVRHLLNIKGIVKGIGR</sequence>
<dbReference type="AlphaFoldDB" id="A0A6V8Q1B2"/>
<evidence type="ECO:0000313" key="6">
    <source>
        <dbReference type="Proteomes" id="UP000561271"/>
    </source>
</evidence>
<organism evidence="5 6">
    <name type="scientific">Candidatus Hakubella thermalkaliphila</name>
    <dbReference type="NCBI Taxonomy" id="2754717"/>
    <lineage>
        <taxon>Bacteria</taxon>
        <taxon>Bacillati</taxon>
        <taxon>Actinomycetota</taxon>
        <taxon>Actinomycetota incertae sedis</taxon>
        <taxon>Candidatus Hakubellales</taxon>
        <taxon>Candidatus Hakubellaceae</taxon>
        <taxon>Candidatus Hakubella</taxon>
    </lineage>
</organism>
<dbReference type="GO" id="GO:0015935">
    <property type="term" value="C:small ribosomal subunit"/>
    <property type="evidence" value="ECO:0007669"/>
    <property type="project" value="TreeGrafter"/>
</dbReference>
<evidence type="ECO:0000313" key="4">
    <source>
        <dbReference type="EMBL" id="GFP21567.1"/>
    </source>
</evidence>
<gene>
    <name evidence="3" type="primary">rpsP</name>
    <name evidence="4" type="ORF">HKBW3S06_00794</name>
    <name evidence="5" type="ORF">HKBW3S44_00866</name>
</gene>
<dbReference type="Proteomes" id="UP000561271">
    <property type="component" value="Unassembled WGS sequence"/>
</dbReference>
<dbReference type="PANTHER" id="PTHR12919:SF20">
    <property type="entry name" value="SMALL RIBOSOMAL SUBUNIT PROTEIN BS16M"/>
    <property type="match status" value="1"/>
</dbReference>
<dbReference type="GO" id="GO:0003735">
    <property type="term" value="F:structural constituent of ribosome"/>
    <property type="evidence" value="ECO:0007669"/>
    <property type="project" value="InterPro"/>
</dbReference>
<dbReference type="Proteomes" id="UP000580051">
    <property type="component" value="Unassembled WGS sequence"/>
</dbReference>
<protein>
    <recommendedName>
        <fullName evidence="3">Small ribosomal subunit protein bS16</fullName>
    </recommendedName>
</protein>
<proteinExistence type="inferred from homology"/>
<dbReference type="InterPro" id="IPR020592">
    <property type="entry name" value="Ribosomal_bS16_CS"/>
</dbReference>
<dbReference type="InterPro" id="IPR000307">
    <property type="entry name" value="Ribosomal_bS16"/>
</dbReference>
<comment type="similarity">
    <text evidence="3">Belongs to the bacterial ribosomal protein bS16 family.</text>
</comment>
<keyword evidence="2 3" id="KW-0687">Ribonucleoprotein</keyword>
<evidence type="ECO:0000313" key="5">
    <source>
        <dbReference type="EMBL" id="GFP37186.1"/>
    </source>
</evidence>
<dbReference type="EMBL" id="BLSC01000058">
    <property type="protein sequence ID" value="GFP37186.1"/>
    <property type="molecule type" value="Genomic_DNA"/>
</dbReference>
<dbReference type="SUPFAM" id="SSF54565">
    <property type="entry name" value="Ribosomal protein S16"/>
    <property type="match status" value="1"/>
</dbReference>
<reference evidence="6 7" key="1">
    <citation type="journal article" date="2020" name="Front. Microbiol.">
        <title>Single-cell genomics of novel Actinobacteria with the Wood-Ljungdahl pathway discovered in a serpentinizing system.</title>
        <authorList>
            <person name="Merino N."/>
            <person name="Kawai M."/>
            <person name="Boyd E.S."/>
            <person name="Colman D.R."/>
            <person name="McGlynn S.E."/>
            <person name="Nealson K.H."/>
            <person name="Kurokawa K."/>
            <person name="Hongoh Y."/>
        </authorList>
    </citation>
    <scope>NUCLEOTIDE SEQUENCE [LARGE SCALE GENOMIC DNA]</scope>
    <source>
        <strain evidence="4 7">S06</strain>
        <strain evidence="5 6">S44</strain>
    </source>
</reference>
<evidence type="ECO:0000256" key="2">
    <source>
        <dbReference type="ARBA" id="ARBA00023274"/>
    </source>
</evidence>
<dbReference type="NCBIfam" id="TIGR00002">
    <property type="entry name" value="S16"/>
    <property type="match status" value="1"/>
</dbReference>
<dbReference type="GO" id="GO:0005737">
    <property type="term" value="C:cytoplasm"/>
    <property type="evidence" value="ECO:0007669"/>
    <property type="project" value="UniProtKB-ARBA"/>
</dbReference>
<dbReference type="InterPro" id="IPR023803">
    <property type="entry name" value="Ribosomal_bS16_dom_sf"/>
</dbReference>
<evidence type="ECO:0000256" key="3">
    <source>
        <dbReference type="HAMAP-Rule" id="MF_00385"/>
    </source>
</evidence>
<keyword evidence="1 3" id="KW-0689">Ribosomal protein</keyword>
<name>A0A6V8Q1B2_9ACTN</name>
<evidence type="ECO:0000256" key="1">
    <source>
        <dbReference type="ARBA" id="ARBA00022980"/>
    </source>
</evidence>
<dbReference type="RefSeq" id="WP_176226691.1">
    <property type="nucleotide sequence ID" value="NZ_BLRV01000063.1"/>
</dbReference>
<evidence type="ECO:0000313" key="7">
    <source>
        <dbReference type="Proteomes" id="UP000580051"/>
    </source>
</evidence>
<dbReference type="HAMAP" id="MF_00385">
    <property type="entry name" value="Ribosomal_bS16"/>
    <property type="match status" value="1"/>
</dbReference>
<dbReference type="Gene3D" id="3.30.1320.10">
    <property type="match status" value="1"/>
</dbReference>
<dbReference type="PROSITE" id="PS00732">
    <property type="entry name" value="RIBOSOMAL_S16"/>
    <property type="match status" value="1"/>
</dbReference>
<dbReference type="EMBL" id="BLRV01000063">
    <property type="protein sequence ID" value="GFP21567.1"/>
    <property type="molecule type" value="Genomic_DNA"/>
</dbReference>
<accession>A0A6V8Q1B2</accession>
<dbReference type="PANTHER" id="PTHR12919">
    <property type="entry name" value="30S RIBOSOMAL PROTEIN S16"/>
    <property type="match status" value="1"/>
</dbReference>
<comment type="caution">
    <text evidence="5">The sequence shown here is derived from an EMBL/GenBank/DDBJ whole genome shotgun (WGS) entry which is preliminary data.</text>
</comment>
<dbReference type="Pfam" id="PF00886">
    <property type="entry name" value="Ribosomal_S16"/>
    <property type="match status" value="1"/>
</dbReference>
<dbReference type="GO" id="GO:0006412">
    <property type="term" value="P:translation"/>
    <property type="evidence" value="ECO:0007669"/>
    <property type="project" value="UniProtKB-UniRule"/>
</dbReference>